<gene>
    <name evidence="1" type="primary">69</name>
    <name evidence="1" type="ORF">PBI_MUDDY_69</name>
</gene>
<dbReference type="EMBL" id="KF024728">
    <property type="protein sequence ID" value="WEV84113.1"/>
    <property type="molecule type" value="Genomic_DNA"/>
</dbReference>
<keyword evidence="2" id="KW-1185">Reference proteome</keyword>
<evidence type="ECO:0000313" key="2">
    <source>
        <dbReference type="Proteomes" id="UP000015553"/>
    </source>
</evidence>
<proteinExistence type="predicted"/>
<protein>
    <submittedName>
        <fullName evidence="1">Uncharacterized protein</fullName>
    </submittedName>
</protein>
<name>A0ACD4QAF5_9CAUD</name>
<sequence length="107" mass="11507">MNCPSDPMREWYNTPPAVGSKFWDLLGLGSVPHQGRALMAEGTCSTFTLTPNGGGMRGGAKIVIDGDLTLELDHVDVGRLRDALSVCGDMAPGQVTFSLIFPREKKE</sequence>
<evidence type="ECO:0000313" key="1">
    <source>
        <dbReference type="EMBL" id="WEV84113.1"/>
    </source>
</evidence>
<dbReference type="Proteomes" id="UP000015553">
    <property type="component" value="Segment"/>
</dbReference>
<accession>A0ACD4QAF5</accession>
<reference evidence="1" key="1">
    <citation type="submission" date="2013-05" db="EMBL/GenBank/DDBJ databases">
        <authorList>
            <person name="Govender V.S."/>
            <person name="Mchunu L.V."/>
            <person name="Naicker R.N."/>
            <person name="Sha K.I."/>
            <person name="Zinyembe F."/>
            <person name="Pillay B."/>
            <person name="Larsen M.H."/>
            <person name="Rubin E.J."/>
            <person name="Kasprowicz V.O."/>
            <person name="Bishai W.R."/>
            <person name="Bowman C.A."/>
            <person name="Russell D.A."/>
            <person name="Jacobs-Sera D."/>
            <person name="Hendrix R.W."/>
            <person name="Hatfull G.F."/>
        </authorList>
    </citation>
    <scope>NUCLEOTIDE SEQUENCE</scope>
</reference>
<organism evidence="1 2">
    <name type="scientific">Mycobacterium phage Muddy</name>
    <dbReference type="NCBI Taxonomy" id="1340829"/>
    <lineage>
        <taxon>Viruses</taxon>
        <taxon>Duplodnaviria</taxon>
        <taxon>Heunggongvirae</taxon>
        <taxon>Uroviricota</taxon>
        <taxon>Caudoviricetes</taxon>
        <taxon>Mapvirus</taxon>
        <taxon>Mapvirus muddy</taxon>
    </lineage>
</organism>